<evidence type="ECO:0000313" key="1">
    <source>
        <dbReference type="EMBL" id="QMW06688.1"/>
    </source>
</evidence>
<organism evidence="1 2">
    <name type="scientific">Spirosoma foliorum</name>
    <dbReference type="NCBI Taxonomy" id="2710596"/>
    <lineage>
        <taxon>Bacteria</taxon>
        <taxon>Pseudomonadati</taxon>
        <taxon>Bacteroidota</taxon>
        <taxon>Cytophagia</taxon>
        <taxon>Cytophagales</taxon>
        <taxon>Cytophagaceae</taxon>
        <taxon>Spirosoma</taxon>
    </lineage>
</organism>
<dbReference type="Gene3D" id="1.10.3210.10">
    <property type="entry name" value="Hypothetical protein af1432"/>
    <property type="match status" value="1"/>
</dbReference>
<dbReference type="KEGG" id="sfol:H3H32_18250"/>
<dbReference type="SUPFAM" id="SSF109604">
    <property type="entry name" value="HD-domain/PDEase-like"/>
    <property type="match status" value="1"/>
</dbReference>
<sequence>MRKDELIIHIKEEVEQIYKSSDVSLPYHGWKHIIFVYTKARDFAIELNADLFFVSIAALTHDMNYLINVKSKPSEGQQMRRALFKKYKIKSTDISRIEEIIFEADTSYRHENISSDAKALSDADTLFKSLPITPILFAKQYCIEQDITIHDTAIKIIKYQIPLMEKGIYFYSDSAKKYINWAQANLSLWQNILDYYGSEGEVFSL</sequence>
<reference evidence="1 2" key="1">
    <citation type="submission" date="2020-07" db="EMBL/GenBank/DDBJ databases">
        <title>Spirosoma foliorum sp. nov., isolated from the leaves on the Nejang mountain Korea, Republic of.</title>
        <authorList>
            <person name="Ho H."/>
            <person name="Lee Y.-J."/>
            <person name="Nurcahyanto D.-A."/>
            <person name="Kim S.-G."/>
        </authorList>
    </citation>
    <scope>NUCLEOTIDE SEQUENCE [LARGE SCALE GENOMIC DNA]</scope>
    <source>
        <strain evidence="1 2">PL0136</strain>
    </source>
</reference>
<dbReference type="Proteomes" id="UP000515369">
    <property type="component" value="Chromosome"/>
</dbReference>
<name>A0A7G5H6E6_9BACT</name>
<gene>
    <name evidence="1" type="ORF">H3H32_18250</name>
</gene>
<accession>A0A7G5H6E6</accession>
<keyword evidence="1" id="KW-0378">Hydrolase</keyword>
<dbReference type="GO" id="GO:0016787">
    <property type="term" value="F:hydrolase activity"/>
    <property type="evidence" value="ECO:0007669"/>
    <property type="project" value="UniProtKB-KW"/>
</dbReference>
<keyword evidence="2" id="KW-1185">Reference proteome</keyword>
<evidence type="ECO:0000313" key="2">
    <source>
        <dbReference type="Proteomes" id="UP000515369"/>
    </source>
</evidence>
<dbReference type="RefSeq" id="WP_182464084.1">
    <property type="nucleotide sequence ID" value="NZ_CP059732.1"/>
</dbReference>
<dbReference type="EMBL" id="CP059732">
    <property type="protein sequence ID" value="QMW06688.1"/>
    <property type="molecule type" value="Genomic_DNA"/>
</dbReference>
<protein>
    <submittedName>
        <fullName evidence="1">HD family phosphohydrolase</fullName>
    </submittedName>
</protein>
<dbReference type="AlphaFoldDB" id="A0A7G5H6E6"/>
<proteinExistence type="predicted"/>